<organism evidence="2 3">
    <name type="scientific">Diaporthe eres</name>
    <name type="common">Phomopsis oblonga</name>
    <dbReference type="NCBI Taxonomy" id="83184"/>
    <lineage>
        <taxon>Eukaryota</taxon>
        <taxon>Fungi</taxon>
        <taxon>Dikarya</taxon>
        <taxon>Ascomycota</taxon>
        <taxon>Pezizomycotina</taxon>
        <taxon>Sordariomycetes</taxon>
        <taxon>Sordariomycetidae</taxon>
        <taxon>Diaporthales</taxon>
        <taxon>Diaporthaceae</taxon>
        <taxon>Diaporthe</taxon>
        <taxon>Diaporthe eres species complex</taxon>
    </lineage>
</organism>
<evidence type="ECO:0000259" key="1">
    <source>
        <dbReference type="Pfam" id="PF22607"/>
    </source>
</evidence>
<dbReference type="InterPro" id="IPR054707">
    <property type="entry name" value="DhpH_subs-bd"/>
</dbReference>
<gene>
    <name evidence="2" type="ORF">SLS63_002563</name>
</gene>
<feature type="domain" description="2,6-dihydroxypyridine 3-monooxygenase substrate binding" evidence="1">
    <location>
        <begin position="156"/>
        <end position="284"/>
    </location>
</feature>
<keyword evidence="3" id="KW-1185">Reference proteome</keyword>
<dbReference type="InterPro" id="IPR036188">
    <property type="entry name" value="FAD/NAD-bd_sf"/>
</dbReference>
<protein>
    <recommendedName>
        <fullName evidence="1">2,6-dihydroxypyridine 3-monooxygenase substrate binding domain-containing protein</fullName>
    </recommendedName>
</protein>
<dbReference type="Proteomes" id="UP001430848">
    <property type="component" value="Unassembled WGS sequence"/>
</dbReference>
<dbReference type="SUPFAM" id="SSF54373">
    <property type="entry name" value="FAD-linked reductases, C-terminal domain"/>
    <property type="match status" value="1"/>
</dbReference>
<dbReference type="InterPro" id="IPR053212">
    <property type="entry name" value="DHP_3-monooxygenase"/>
</dbReference>
<dbReference type="EMBL" id="JAKNSF020000006">
    <property type="protein sequence ID" value="KAK7738229.1"/>
    <property type="molecule type" value="Genomic_DNA"/>
</dbReference>
<proteinExistence type="predicted"/>
<dbReference type="SUPFAM" id="SSF51905">
    <property type="entry name" value="FAD/NAD(P)-binding domain"/>
    <property type="match status" value="1"/>
</dbReference>
<dbReference type="Gene3D" id="3.30.9.60">
    <property type="match status" value="1"/>
</dbReference>
<evidence type="ECO:0000313" key="2">
    <source>
        <dbReference type="EMBL" id="KAK7738229.1"/>
    </source>
</evidence>
<sequence length="364" mass="40779">MFRVTILEQDPHAERRQAQAAGIGFGASMKEFLRRYDVTGRQISRPLGYMRVSFKTHAWDFLRIPVQRHITSWGYLYRILRANLAAEEGDGSVDYRSGKRVDGLEYSDGRSSVTVQFSDVKTQIRESISADFVIAADGIHSSMHGLIQASVVKENAGYVVWRGTVPEKAVSSNIANFFATAGTAEMLWQSYMICYVIPTDDGSFEPGERLINWLWYYNVAEDSAEMIDILTDVDGHQHKQTVPAGSVRAGVWARCRDAMLPSMAEPYAELLRAATSPFVTKVSDAICQENIFCDGRVVLSGDAYAAFRPHLAVATEHAAWQCLAIMDLWTGRLSKEEWNRQLKAQSTRLWLSSRLLGFCGQEVA</sequence>
<dbReference type="Pfam" id="PF22607">
    <property type="entry name" value="FAD_binding-like"/>
    <property type="match status" value="1"/>
</dbReference>
<reference evidence="2 3" key="1">
    <citation type="submission" date="2024-02" db="EMBL/GenBank/DDBJ databases">
        <title>De novo assembly and annotation of 12 fungi associated with fruit tree decline syndrome in Ontario, Canada.</title>
        <authorList>
            <person name="Sulman M."/>
            <person name="Ellouze W."/>
            <person name="Ilyukhin E."/>
        </authorList>
    </citation>
    <scope>NUCLEOTIDE SEQUENCE [LARGE SCALE GENOMIC DNA]</scope>
    <source>
        <strain evidence="2 3">M169</strain>
    </source>
</reference>
<comment type="caution">
    <text evidence="2">The sequence shown here is derived from an EMBL/GenBank/DDBJ whole genome shotgun (WGS) entry which is preliminary data.</text>
</comment>
<dbReference type="PANTHER" id="PTHR47469:SF2">
    <property type="entry name" value="OS06G0597600 PROTEIN"/>
    <property type="match status" value="1"/>
</dbReference>
<dbReference type="PANTHER" id="PTHR47469">
    <property type="entry name" value="MONOOXYGENASE-LIKE"/>
    <property type="match status" value="1"/>
</dbReference>
<name>A0ABR1PK05_DIAER</name>
<accession>A0ABR1PK05</accession>
<evidence type="ECO:0000313" key="3">
    <source>
        <dbReference type="Proteomes" id="UP001430848"/>
    </source>
</evidence>